<dbReference type="PANTHER" id="PTHR43480:SF1">
    <property type="entry name" value="ACYL-[ACYL-CARRIER-PROTEIN]--UDP-N-ACETYLGLUCOSAMINE O-ACYLTRANSFERASE, MITOCHONDRIAL-RELATED"/>
    <property type="match status" value="1"/>
</dbReference>
<dbReference type="InterPro" id="IPR011004">
    <property type="entry name" value="Trimer_LpxA-like_sf"/>
</dbReference>
<dbReference type="GO" id="GO:0016020">
    <property type="term" value="C:membrane"/>
    <property type="evidence" value="ECO:0007669"/>
    <property type="project" value="GOC"/>
</dbReference>
<dbReference type="Proteomes" id="UP000295832">
    <property type="component" value="Unassembled WGS sequence"/>
</dbReference>
<proteinExistence type="inferred from homology"/>
<dbReference type="Gene3D" id="1.20.1180.10">
    <property type="entry name" value="Udp N-acetylglucosamine O-acyltransferase, C-terminal domain"/>
    <property type="match status" value="1"/>
</dbReference>
<dbReference type="Gene3D" id="2.160.10.10">
    <property type="entry name" value="Hexapeptide repeat proteins"/>
    <property type="match status" value="1"/>
</dbReference>
<name>A0A4R8HRI3_9FIRM</name>
<dbReference type="InterPro" id="IPR037157">
    <property type="entry name" value="Acetyltransf_C_sf"/>
</dbReference>
<comment type="catalytic activity">
    <reaction evidence="6">
        <text>a (3R)-hydroxyacyl-[ACP] + UDP-N-acetyl-alpha-D-glucosamine = a UDP-3-O-[(3R)-3-hydroxyacyl]-N-acetyl-alpha-D-glucosamine + holo-[ACP]</text>
        <dbReference type="Rhea" id="RHEA:67812"/>
        <dbReference type="Rhea" id="RHEA-COMP:9685"/>
        <dbReference type="Rhea" id="RHEA-COMP:9945"/>
        <dbReference type="ChEBI" id="CHEBI:57705"/>
        <dbReference type="ChEBI" id="CHEBI:64479"/>
        <dbReference type="ChEBI" id="CHEBI:78827"/>
        <dbReference type="ChEBI" id="CHEBI:173225"/>
        <dbReference type="EC" id="2.3.1.129"/>
    </reaction>
</comment>
<dbReference type="UniPathway" id="UPA00359">
    <property type="reaction ID" value="UER00477"/>
</dbReference>
<dbReference type="GO" id="GO:0005737">
    <property type="term" value="C:cytoplasm"/>
    <property type="evidence" value="ECO:0007669"/>
    <property type="project" value="UniProtKB-SubCell"/>
</dbReference>
<dbReference type="InterPro" id="IPR010137">
    <property type="entry name" value="Lipid_A_LpxA"/>
</dbReference>
<dbReference type="NCBIfam" id="TIGR01852">
    <property type="entry name" value="lipid_A_lpxA"/>
    <property type="match status" value="1"/>
</dbReference>
<accession>A0A4R8HRI3</accession>
<dbReference type="NCBIfam" id="NF003657">
    <property type="entry name" value="PRK05289.1"/>
    <property type="match status" value="1"/>
</dbReference>
<evidence type="ECO:0000259" key="7">
    <source>
        <dbReference type="Pfam" id="PF13720"/>
    </source>
</evidence>
<dbReference type="PANTHER" id="PTHR43480">
    <property type="entry name" value="ACYL-[ACYL-CARRIER-PROTEIN]--UDP-N-ACETYLGLUCOSAMINE O-ACYLTRANSFERASE"/>
    <property type="match status" value="1"/>
</dbReference>
<evidence type="ECO:0000256" key="5">
    <source>
        <dbReference type="ARBA" id="ARBA00023315"/>
    </source>
</evidence>
<dbReference type="CDD" id="cd03351">
    <property type="entry name" value="LbH_UDP-GlcNAc_AT"/>
    <property type="match status" value="1"/>
</dbReference>
<evidence type="ECO:0000256" key="6">
    <source>
        <dbReference type="HAMAP-Rule" id="MF_00387"/>
    </source>
</evidence>
<dbReference type="Pfam" id="PF13720">
    <property type="entry name" value="Acetyltransf_11"/>
    <property type="match status" value="1"/>
</dbReference>
<dbReference type="GO" id="GO:0008780">
    <property type="term" value="F:acyl-[acyl-carrier-protein]-UDP-N-acetylglucosamine O-acyltransferase activity"/>
    <property type="evidence" value="ECO:0007669"/>
    <property type="project" value="UniProtKB-UniRule"/>
</dbReference>
<dbReference type="RefSeq" id="WP_018248160.1">
    <property type="nucleotide sequence ID" value="NZ_SOEG01000001.1"/>
</dbReference>
<keyword evidence="2 6" id="KW-0441">Lipid A biosynthesis</keyword>
<keyword evidence="5 6" id="KW-0012">Acyltransferase</keyword>
<comment type="caution">
    <text evidence="8">The sequence shown here is derived from an EMBL/GenBank/DDBJ whole genome shotgun (WGS) entry which is preliminary data.</text>
</comment>
<dbReference type="InterPro" id="IPR029098">
    <property type="entry name" value="Acetyltransf_C"/>
</dbReference>
<dbReference type="EC" id="2.3.1.129" evidence="6"/>
<dbReference type="SUPFAM" id="SSF51161">
    <property type="entry name" value="Trimeric LpxA-like enzymes"/>
    <property type="match status" value="1"/>
</dbReference>
<sequence length="270" mass="29397">MKDTKKNNVLHLNKKIHKTAIVHSGAKLGQNVEVGPYAIIGENVEIGDGTSVGSHSVIKGWTKIGKNNRIFSSVSIGQEPQDLKFDGEKSFVEIGDNNTIREFATIHRGTEDGGGLTKVGDNNLIMAYCHIAHDCHLGNHIIMSNAATLAGHVIVEDSAVISGLTGIHQFVRIGKMAMVGGGSKVVKDVPPYVIVDGHPASVKGINIVGLRRNGISPELRRQVKEAYKVLYRSNLNISQAIEKMDQELDGNPLVEHFLRFLRNAQRGICR</sequence>
<keyword evidence="9" id="KW-1185">Reference proteome</keyword>
<keyword evidence="6" id="KW-0963">Cytoplasm</keyword>
<comment type="subunit">
    <text evidence="6">Homotrimer.</text>
</comment>
<evidence type="ECO:0000313" key="8">
    <source>
        <dbReference type="EMBL" id="TDX59207.1"/>
    </source>
</evidence>
<evidence type="ECO:0000256" key="4">
    <source>
        <dbReference type="ARBA" id="ARBA00023098"/>
    </source>
</evidence>
<evidence type="ECO:0000256" key="2">
    <source>
        <dbReference type="ARBA" id="ARBA00022556"/>
    </source>
</evidence>
<comment type="similarity">
    <text evidence="6">Belongs to the transferase hexapeptide repeat family. LpxA subfamily.</text>
</comment>
<dbReference type="GO" id="GO:0009245">
    <property type="term" value="P:lipid A biosynthetic process"/>
    <property type="evidence" value="ECO:0007669"/>
    <property type="project" value="UniProtKB-UniRule"/>
</dbReference>
<dbReference type="AlphaFoldDB" id="A0A4R8HRI3"/>
<comment type="function">
    <text evidence="6">Involved in the biosynthesis of lipid A, a phosphorylated glycolipid that anchors the lipopolysaccharide to the outer membrane of the cell.</text>
</comment>
<protein>
    <recommendedName>
        <fullName evidence="6">Acyl-[acyl-carrier-protein]--UDP-N-acetylglucosamine O-acyltransferase</fullName>
        <shortName evidence="6">UDP-N-acetylglucosamine acyltransferase</shortName>
        <ecNumber evidence="6">2.3.1.129</ecNumber>
    </recommendedName>
</protein>
<keyword evidence="4 6" id="KW-0443">Lipid metabolism</keyword>
<keyword evidence="3 6" id="KW-0808">Transferase</keyword>
<dbReference type="STRING" id="926561.GCA_000379025_00961"/>
<comment type="subcellular location">
    <subcellularLocation>
        <location evidence="6">Cytoplasm</location>
    </subcellularLocation>
</comment>
<dbReference type="EMBL" id="SOEG01000001">
    <property type="protein sequence ID" value="TDX59207.1"/>
    <property type="molecule type" value="Genomic_DNA"/>
</dbReference>
<evidence type="ECO:0000313" key="9">
    <source>
        <dbReference type="Proteomes" id="UP000295832"/>
    </source>
</evidence>
<comment type="pathway">
    <text evidence="6">Glycolipid biosynthesis; lipid IV(A) biosynthesis; lipid IV(A) from (3R)-3-hydroxytetradecanoyl-[acyl-carrier-protein] and UDP-N-acetyl-alpha-D-glucosamine: step 1/6.</text>
</comment>
<feature type="domain" description="UDP N-acetylglucosamine O-acyltransferase C-terminal" evidence="7">
    <location>
        <begin position="188"/>
        <end position="269"/>
    </location>
</feature>
<keyword evidence="1 6" id="KW-0444">Lipid biosynthesis</keyword>
<organism evidence="8 9">
    <name type="scientific">Orenia marismortui</name>
    <dbReference type="NCBI Taxonomy" id="46469"/>
    <lineage>
        <taxon>Bacteria</taxon>
        <taxon>Bacillati</taxon>
        <taxon>Bacillota</taxon>
        <taxon>Clostridia</taxon>
        <taxon>Halanaerobiales</taxon>
        <taxon>Halobacteroidaceae</taxon>
        <taxon>Orenia</taxon>
    </lineage>
</organism>
<dbReference type="HAMAP" id="MF_00387">
    <property type="entry name" value="LpxA"/>
    <property type="match status" value="1"/>
</dbReference>
<reference evidence="8 9" key="1">
    <citation type="submission" date="2019-03" db="EMBL/GenBank/DDBJ databases">
        <title>Subsurface microbial communities from deep shales in Ohio and West Virginia, USA.</title>
        <authorList>
            <person name="Wrighton K."/>
        </authorList>
    </citation>
    <scope>NUCLEOTIDE SEQUENCE [LARGE SCALE GENOMIC DNA]</scope>
    <source>
        <strain evidence="8 9">MSL 6dP</strain>
    </source>
</reference>
<dbReference type="PIRSF" id="PIRSF000456">
    <property type="entry name" value="UDP-GlcNAc_acltr"/>
    <property type="match status" value="1"/>
</dbReference>
<dbReference type="Pfam" id="PF00132">
    <property type="entry name" value="Hexapep"/>
    <property type="match status" value="2"/>
</dbReference>
<gene>
    <name evidence="6" type="primary">lpxA</name>
    <name evidence="8" type="ORF">C7959_10194</name>
</gene>
<keyword evidence="6" id="KW-0677">Repeat</keyword>
<dbReference type="InterPro" id="IPR001451">
    <property type="entry name" value="Hexapep"/>
</dbReference>
<evidence type="ECO:0000256" key="1">
    <source>
        <dbReference type="ARBA" id="ARBA00022516"/>
    </source>
</evidence>
<evidence type="ECO:0000256" key="3">
    <source>
        <dbReference type="ARBA" id="ARBA00022679"/>
    </source>
</evidence>